<dbReference type="Proteomes" id="UP000252792">
    <property type="component" value="Unassembled WGS sequence"/>
</dbReference>
<organism evidence="1 2">
    <name type="scientific">Marinomonas rhizomae</name>
    <dbReference type="NCBI Taxonomy" id="491948"/>
    <lineage>
        <taxon>Bacteria</taxon>
        <taxon>Pseudomonadati</taxon>
        <taxon>Pseudomonadota</taxon>
        <taxon>Gammaproteobacteria</taxon>
        <taxon>Oceanospirillales</taxon>
        <taxon>Oceanospirillaceae</taxon>
        <taxon>Marinomonas</taxon>
    </lineage>
</organism>
<dbReference type="EMBL" id="QNSE01000015">
    <property type="protein sequence ID" value="RBP79108.1"/>
    <property type="molecule type" value="Genomic_DNA"/>
</dbReference>
<dbReference type="OrthoDB" id="9799147at2"/>
<evidence type="ECO:0000313" key="1">
    <source>
        <dbReference type="EMBL" id="RBP79108.1"/>
    </source>
</evidence>
<accession>A0A366IZH0</accession>
<reference evidence="1 2" key="1">
    <citation type="submission" date="2018-06" db="EMBL/GenBank/DDBJ databases">
        <title>Genomic Encyclopedia of Type Strains, Phase III (KMG-III): the genomes of soil and plant-associated and newly described type strains.</title>
        <authorList>
            <person name="Whitman W."/>
        </authorList>
    </citation>
    <scope>NUCLEOTIDE SEQUENCE [LARGE SCALE GENOMIC DNA]</scope>
    <source>
        <strain evidence="1 2">CECT 7377</strain>
    </source>
</reference>
<evidence type="ECO:0008006" key="3">
    <source>
        <dbReference type="Google" id="ProtNLM"/>
    </source>
</evidence>
<dbReference type="AlphaFoldDB" id="A0A366IZH0"/>
<dbReference type="Gene3D" id="3.40.630.30">
    <property type="match status" value="1"/>
</dbReference>
<sequence length="79" mass="9108">MDEGCQGQDIAKIMVVDAMRRTLLINENMGVVGLFVDAKDDDLVTFYQHCGFIFLQKEELTAKFWMPIDSIVAFFKDRK</sequence>
<keyword evidence="2" id="KW-1185">Reference proteome</keyword>
<proteinExistence type="predicted"/>
<gene>
    <name evidence="1" type="ORF">DFP80_11541</name>
</gene>
<comment type="caution">
    <text evidence="1">The sequence shown here is derived from an EMBL/GenBank/DDBJ whole genome shotgun (WGS) entry which is preliminary data.</text>
</comment>
<dbReference type="RefSeq" id="WP_147243856.1">
    <property type="nucleotide sequence ID" value="NZ_QNSE01000015.1"/>
</dbReference>
<name>A0A366IZH0_9GAMM</name>
<protein>
    <recommendedName>
        <fullName evidence="3">Acetyltransferase (GNAT) family protein</fullName>
    </recommendedName>
</protein>
<evidence type="ECO:0000313" key="2">
    <source>
        <dbReference type="Proteomes" id="UP000252792"/>
    </source>
</evidence>